<accession>A0A0K2TI44</accession>
<dbReference type="EMBL" id="HACA01007824">
    <property type="protein sequence ID" value="CDW25185.1"/>
    <property type="molecule type" value="Transcribed_RNA"/>
</dbReference>
<proteinExistence type="predicted"/>
<protein>
    <submittedName>
        <fullName evidence="1">Uncharacterized protein</fullName>
    </submittedName>
</protein>
<evidence type="ECO:0000313" key="1">
    <source>
        <dbReference type="EMBL" id="CDW25186.1"/>
    </source>
</evidence>
<sequence>MVLSIIYGKVLKHSGQLVQRGHGPGKEDGQPTIMYILI</sequence>
<dbReference type="EMBL" id="HACA01007825">
    <property type="protein sequence ID" value="CDW25186.1"/>
    <property type="molecule type" value="Transcribed_RNA"/>
</dbReference>
<reference evidence="1" key="1">
    <citation type="submission" date="2014-05" db="EMBL/GenBank/DDBJ databases">
        <authorList>
            <person name="Chronopoulou M."/>
        </authorList>
    </citation>
    <scope>NUCLEOTIDE SEQUENCE</scope>
    <source>
        <tissue evidence="1">Whole organism</tissue>
    </source>
</reference>
<dbReference type="AlphaFoldDB" id="A0A0K2TI44"/>
<organism evidence="1">
    <name type="scientific">Lepeophtheirus salmonis</name>
    <name type="common">Salmon louse</name>
    <name type="synonym">Caligus salmonis</name>
    <dbReference type="NCBI Taxonomy" id="72036"/>
    <lineage>
        <taxon>Eukaryota</taxon>
        <taxon>Metazoa</taxon>
        <taxon>Ecdysozoa</taxon>
        <taxon>Arthropoda</taxon>
        <taxon>Crustacea</taxon>
        <taxon>Multicrustacea</taxon>
        <taxon>Hexanauplia</taxon>
        <taxon>Copepoda</taxon>
        <taxon>Siphonostomatoida</taxon>
        <taxon>Caligidae</taxon>
        <taxon>Lepeophtheirus</taxon>
    </lineage>
</organism>
<name>A0A0K2TI44_LEPSM</name>